<evidence type="ECO:0000256" key="10">
    <source>
        <dbReference type="ARBA" id="ARBA00023180"/>
    </source>
</evidence>
<comment type="similarity">
    <text evidence="2 13">Belongs to the KAR5 family.</text>
</comment>
<evidence type="ECO:0000256" key="5">
    <source>
        <dbReference type="ARBA" id="ARBA00022692"/>
    </source>
</evidence>
<evidence type="ECO:0000256" key="13">
    <source>
        <dbReference type="RuleBase" id="RU368082"/>
    </source>
</evidence>
<dbReference type="PANTHER" id="PTHR28012:SF1">
    <property type="entry name" value="NUCLEAR FUSION PROTEIN KAR5"/>
    <property type="match status" value="1"/>
</dbReference>
<dbReference type="PANTHER" id="PTHR28012">
    <property type="entry name" value="NUCLEAR FUSION PROTEIN KAR5"/>
    <property type="match status" value="1"/>
</dbReference>
<keyword evidence="11 13" id="KW-0539">Nucleus</keyword>
<evidence type="ECO:0000256" key="2">
    <source>
        <dbReference type="ARBA" id="ARBA00010473"/>
    </source>
</evidence>
<evidence type="ECO:0000256" key="11">
    <source>
        <dbReference type="ARBA" id="ARBA00023242"/>
    </source>
</evidence>
<keyword evidence="15" id="KW-1185">Reference proteome</keyword>
<organism evidence="14 15">
    <name type="scientific">Lachancea lanzarotensis</name>
    <dbReference type="NCBI Taxonomy" id="1245769"/>
    <lineage>
        <taxon>Eukaryota</taxon>
        <taxon>Fungi</taxon>
        <taxon>Dikarya</taxon>
        <taxon>Ascomycota</taxon>
        <taxon>Saccharomycotina</taxon>
        <taxon>Saccharomycetes</taxon>
        <taxon>Saccharomycetales</taxon>
        <taxon>Saccharomycetaceae</taxon>
        <taxon>Lachancea</taxon>
    </lineage>
</organism>
<dbReference type="InterPro" id="IPR007292">
    <property type="entry name" value="Nuclear_fusion_Kar5"/>
</dbReference>
<dbReference type="RefSeq" id="XP_022626461.1">
    <property type="nucleotide sequence ID" value="XM_022774356.1"/>
</dbReference>
<feature type="transmembrane region" description="Helical" evidence="13">
    <location>
        <begin position="437"/>
        <end position="463"/>
    </location>
</feature>
<keyword evidence="10" id="KW-0325">Glycoprotein</keyword>
<sequence length="502" mass="57381">MRTNVCLQLLPIVVHGQQYQRLDHISRSLQESEYTSNDLDRIVKTNFPFHKTFCAGEALKDFLPACLENGIETVDSKLKVRAAVSLSFCEFEESGLDVRPQLCFDLNHADINKCVEELRSSPQWWTTYSGYYQRLPSLCYEQSLPYEKDQLLALFLNITKVYSSFSESVDLELTKKFADLEERSAEMMNSFQETLQNQIHDMNELNADKLRSFTDVFDQVREKAFGDFTDGLVTVRNELVGADTDLWLELKTLRKHLEDVNLELEDRDYVQQIRTLKNEGVELSKEANEHGLSHLNTMNEALEKLNLKSTQQITELNSNIADSYLDVFVAFQDFRDVIRNSMIPIIQDEMNPHLDDFNQKLLSNLQDIDAAMESHTEAWSDNLHDTFEKVSTELNHTAATVQQLESDIKAAKLQLGFFINTLQALQNILLASIRRAYYFVSLIPVAARPLIAILFMKVFSIIVNASPNMYTAVAYLPPFVGEFIVLMGALVGGLLLGFYTMI</sequence>
<evidence type="ECO:0000313" key="15">
    <source>
        <dbReference type="Proteomes" id="UP000054304"/>
    </source>
</evidence>
<keyword evidence="5 13" id="KW-0812">Transmembrane</keyword>
<dbReference type="OrthoDB" id="5311848at2759"/>
<gene>
    <name evidence="14" type="ORF">LALA0_S01e05666g</name>
</gene>
<dbReference type="GO" id="GO:0000742">
    <property type="term" value="P:karyogamy involved in conjugation with cellular fusion"/>
    <property type="evidence" value="ECO:0007669"/>
    <property type="project" value="UniProtKB-UniRule"/>
</dbReference>
<evidence type="ECO:0000256" key="8">
    <source>
        <dbReference type="ARBA" id="ARBA00022989"/>
    </source>
</evidence>
<keyword evidence="8 13" id="KW-1133">Transmembrane helix</keyword>
<evidence type="ECO:0000256" key="7">
    <source>
        <dbReference type="ARBA" id="ARBA00022824"/>
    </source>
</evidence>
<proteinExistence type="inferred from homology"/>
<feature type="transmembrane region" description="Helical" evidence="13">
    <location>
        <begin position="483"/>
        <end position="501"/>
    </location>
</feature>
<dbReference type="Pfam" id="PF04163">
    <property type="entry name" value="Tht1"/>
    <property type="match status" value="1"/>
</dbReference>
<evidence type="ECO:0000313" key="14">
    <source>
        <dbReference type="EMBL" id="CEP60216.1"/>
    </source>
</evidence>
<keyword evidence="7 13" id="KW-0256">Endoplasmic reticulum</keyword>
<evidence type="ECO:0000256" key="4">
    <source>
        <dbReference type="ARBA" id="ARBA00022459"/>
    </source>
</evidence>
<keyword evidence="9 13" id="KW-0472">Membrane</keyword>
<evidence type="ECO:0000256" key="12">
    <source>
        <dbReference type="ARBA" id="ARBA00031468"/>
    </source>
</evidence>
<evidence type="ECO:0000256" key="1">
    <source>
        <dbReference type="ARBA" id="ARBA00003389"/>
    </source>
</evidence>
<dbReference type="GO" id="GO:0005789">
    <property type="term" value="C:endoplasmic reticulum membrane"/>
    <property type="evidence" value="ECO:0007669"/>
    <property type="project" value="UniProtKB-SubCell"/>
</dbReference>
<dbReference type="Proteomes" id="UP000054304">
    <property type="component" value="Unassembled WGS sequence"/>
</dbReference>
<name>A0A0C7N409_9SACH</name>
<dbReference type="GeneID" id="34683592"/>
<dbReference type="SUPFAM" id="SSF58113">
    <property type="entry name" value="Apolipoprotein A-I"/>
    <property type="match status" value="1"/>
</dbReference>
<evidence type="ECO:0000256" key="3">
    <source>
        <dbReference type="ARBA" id="ARBA00021601"/>
    </source>
</evidence>
<keyword evidence="4 13" id="KW-0415">Karyogamy</keyword>
<dbReference type="EMBL" id="LN736360">
    <property type="protein sequence ID" value="CEP60216.1"/>
    <property type="molecule type" value="Genomic_DNA"/>
</dbReference>
<comment type="function">
    <text evidence="1 13">Required for nuclear membrane fusion during karyogamy.</text>
</comment>
<dbReference type="HOGENOM" id="CLU_042075_0_0_1"/>
<keyword evidence="6 13" id="KW-0732">Signal</keyword>
<comment type="subcellular location">
    <subcellularLocation>
        <location evidence="13">Endoplasmic reticulum membrane</location>
    </subcellularLocation>
    <subcellularLocation>
        <location evidence="13">Nucleus membrane</location>
    </subcellularLocation>
</comment>
<protein>
    <recommendedName>
        <fullName evidence="3 13">Nuclear fusion protein KAR5</fullName>
    </recommendedName>
    <alternativeName>
        <fullName evidence="12 13">Karyogamy protein 5</fullName>
    </alternativeName>
</protein>
<dbReference type="Gene3D" id="1.20.120.20">
    <property type="entry name" value="Apolipoprotein"/>
    <property type="match status" value="1"/>
</dbReference>
<accession>A0A0C7N409</accession>
<evidence type="ECO:0000256" key="9">
    <source>
        <dbReference type="ARBA" id="ARBA00023136"/>
    </source>
</evidence>
<reference evidence="14 15" key="1">
    <citation type="submission" date="2014-12" db="EMBL/GenBank/DDBJ databases">
        <authorList>
            <person name="Neuveglise Cecile"/>
        </authorList>
    </citation>
    <scope>NUCLEOTIDE SEQUENCE [LARGE SCALE GENOMIC DNA]</scope>
    <source>
        <strain evidence="14 15">CBS 12615</strain>
    </source>
</reference>
<dbReference type="AlphaFoldDB" id="A0A0C7N409"/>
<dbReference type="GO" id="GO:0031965">
    <property type="term" value="C:nuclear membrane"/>
    <property type="evidence" value="ECO:0007669"/>
    <property type="project" value="UniProtKB-SubCell"/>
</dbReference>
<dbReference type="GO" id="GO:0048288">
    <property type="term" value="P:nuclear membrane fusion involved in karyogamy"/>
    <property type="evidence" value="ECO:0007669"/>
    <property type="project" value="UniProtKB-UniRule"/>
</dbReference>
<evidence type="ECO:0000256" key="6">
    <source>
        <dbReference type="ARBA" id="ARBA00022729"/>
    </source>
</evidence>